<feature type="compositionally biased region" description="Gly residues" evidence="1">
    <location>
        <begin position="971"/>
        <end position="981"/>
    </location>
</feature>
<proteinExistence type="predicted"/>
<feature type="region of interest" description="Disordered" evidence="1">
    <location>
        <begin position="741"/>
        <end position="924"/>
    </location>
</feature>
<feature type="region of interest" description="Disordered" evidence="1">
    <location>
        <begin position="371"/>
        <end position="399"/>
    </location>
</feature>
<feature type="compositionally biased region" description="Polar residues" evidence="1">
    <location>
        <begin position="892"/>
        <end position="903"/>
    </location>
</feature>
<evidence type="ECO:0000313" key="2">
    <source>
        <dbReference type="EMBL" id="KAF9524979.1"/>
    </source>
</evidence>
<feature type="region of interest" description="Disordered" evidence="1">
    <location>
        <begin position="688"/>
        <end position="707"/>
    </location>
</feature>
<comment type="caution">
    <text evidence="2">The sequence shown here is derived from an EMBL/GenBank/DDBJ whole genome shotgun (WGS) entry which is preliminary data.</text>
</comment>
<evidence type="ECO:0000256" key="1">
    <source>
        <dbReference type="SAM" id="MobiDB-lite"/>
    </source>
</evidence>
<feature type="compositionally biased region" description="Acidic residues" evidence="1">
    <location>
        <begin position="307"/>
        <end position="317"/>
    </location>
</feature>
<name>A0A9P6E9V9_9AGAR</name>
<feature type="compositionally biased region" description="Low complexity" evidence="1">
    <location>
        <begin position="876"/>
        <end position="891"/>
    </location>
</feature>
<feature type="region of interest" description="Disordered" evidence="1">
    <location>
        <begin position="298"/>
        <end position="317"/>
    </location>
</feature>
<protein>
    <submittedName>
        <fullName evidence="2">Uncharacterized protein</fullName>
    </submittedName>
</protein>
<organism evidence="2 3">
    <name type="scientific">Crepidotus variabilis</name>
    <dbReference type="NCBI Taxonomy" id="179855"/>
    <lineage>
        <taxon>Eukaryota</taxon>
        <taxon>Fungi</taxon>
        <taxon>Dikarya</taxon>
        <taxon>Basidiomycota</taxon>
        <taxon>Agaricomycotina</taxon>
        <taxon>Agaricomycetes</taxon>
        <taxon>Agaricomycetidae</taxon>
        <taxon>Agaricales</taxon>
        <taxon>Agaricineae</taxon>
        <taxon>Crepidotaceae</taxon>
        <taxon>Crepidotus</taxon>
    </lineage>
</organism>
<gene>
    <name evidence="2" type="ORF">CPB83DRAFT_860348</name>
</gene>
<feature type="compositionally biased region" description="Polar residues" evidence="1">
    <location>
        <begin position="786"/>
        <end position="799"/>
    </location>
</feature>
<feature type="region of interest" description="Disordered" evidence="1">
    <location>
        <begin position="941"/>
        <end position="981"/>
    </location>
</feature>
<feature type="compositionally biased region" description="Low complexity" evidence="1">
    <location>
        <begin position="535"/>
        <end position="570"/>
    </location>
</feature>
<dbReference type="Proteomes" id="UP000807306">
    <property type="component" value="Unassembled WGS sequence"/>
</dbReference>
<feature type="compositionally biased region" description="Basic and acidic residues" evidence="1">
    <location>
        <begin position="388"/>
        <end position="397"/>
    </location>
</feature>
<feature type="compositionally biased region" description="Acidic residues" evidence="1">
    <location>
        <begin position="741"/>
        <end position="753"/>
    </location>
</feature>
<dbReference type="EMBL" id="MU157890">
    <property type="protein sequence ID" value="KAF9524979.1"/>
    <property type="molecule type" value="Genomic_DNA"/>
</dbReference>
<feature type="region of interest" description="Disordered" evidence="1">
    <location>
        <begin position="507"/>
        <end position="617"/>
    </location>
</feature>
<feature type="compositionally biased region" description="Pro residues" evidence="1">
    <location>
        <begin position="688"/>
        <end position="698"/>
    </location>
</feature>
<sequence length="981" mass="110475">MLLKGKLTNRSWAYLPEDIIRLIATHYLWNVSVSGHCPATWENKRLWPSKMVYMTIHDALDIEKHLMNVCPEWHRAVSKHLFWKQAIHVIDSNDTLIHHMVVHPKPQLNSSSNANSRPIYLTPYQHWKNIWSCSCHVCRINYPYSNHGLANAKRLLLGSKVGSVVYLCREHDRRRQHFCGLCLRDTIVTPHDMGTREYDLAQVVAIMENEDEKMWEGVDSTCKKCRTEWLLREAGKTPGDREAVGGDRLDSDDWETRQCVEGFIELAEGSIAEVLMTAREKAWLRKATKYEDFGEHALMAQRSSRDDQEEEEEDLEEDRDLMLMRDANQVRDLALHDWARRRILDGHWLCPADVWYQFRVPDQPLVVPAQHPCPWNSESTGEDDSDQDEHHPRHSIVEGEIPPTFGLCEAAFGAYMKQMKEILGHPMRNLVRKIIMECMIPTDRGFEDPGIKASRMTIEQVVGLLREEEGIWYDGVDWIERRRNEEEENVRRKLESAEVEAESAMRLNGVDDIKSARDHHPHDTHLHRYHDDLDSTTSSGSSPSASSNTESSKYSETTSPVLSTTTLQTTPSPPPLTDDGQIDKKDEEDVTPRLESHLHLQGRTLPSRPRIIPVDPVRSTPTPLSSIPFIPVTTKHLPQYSVDAIKTVWREACAPLYHCRCSICERAKIIEAAVAAAAYGPVEPPVLPSRQVPPPPQPTVRAAPVSSDANEIILKEVSEIELEMDGEGEDEVDYDGELEYEDDEGFEEDEDGDERYNIDEDDTYRISPEAEPPHADAQTAPPVPTSAHSDTHSNLSGHSSDTKTSRKRGSDELEADQESNGTLGTDDDNDDSSHSKRFRRRPDGTPPKRARLDEEVASSPVIGPTSAQTQVHFQNPPHTSPSHQQHTHTTTATVSEDASSIESTRCRKRSSEELSLDDEAGIGRSDIDVQLISSKRVKVDLERPRSLAPPCGNSNTAPTQSLMSSVDGSAVAGGGDLSADR</sequence>
<reference evidence="2" key="1">
    <citation type="submission" date="2020-11" db="EMBL/GenBank/DDBJ databases">
        <authorList>
            <consortium name="DOE Joint Genome Institute"/>
            <person name="Ahrendt S."/>
            <person name="Riley R."/>
            <person name="Andreopoulos W."/>
            <person name="Labutti K."/>
            <person name="Pangilinan J."/>
            <person name="Ruiz-Duenas F.J."/>
            <person name="Barrasa J.M."/>
            <person name="Sanchez-Garcia M."/>
            <person name="Camarero S."/>
            <person name="Miyauchi S."/>
            <person name="Serrano A."/>
            <person name="Linde D."/>
            <person name="Babiker R."/>
            <person name="Drula E."/>
            <person name="Ayuso-Fernandez I."/>
            <person name="Pacheco R."/>
            <person name="Padilla G."/>
            <person name="Ferreira P."/>
            <person name="Barriuso J."/>
            <person name="Kellner H."/>
            <person name="Castanera R."/>
            <person name="Alfaro M."/>
            <person name="Ramirez L."/>
            <person name="Pisabarro A.G."/>
            <person name="Kuo A."/>
            <person name="Tritt A."/>
            <person name="Lipzen A."/>
            <person name="He G."/>
            <person name="Yan M."/>
            <person name="Ng V."/>
            <person name="Cullen D."/>
            <person name="Martin F."/>
            <person name="Rosso M.-N."/>
            <person name="Henrissat B."/>
            <person name="Hibbett D."/>
            <person name="Martinez A.T."/>
            <person name="Grigoriev I.V."/>
        </authorList>
    </citation>
    <scope>NUCLEOTIDE SEQUENCE</scope>
    <source>
        <strain evidence="2">CBS 506.95</strain>
    </source>
</reference>
<keyword evidence="3" id="KW-1185">Reference proteome</keyword>
<feature type="compositionally biased region" description="Polar residues" evidence="1">
    <location>
        <begin position="952"/>
        <end position="963"/>
    </location>
</feature>
<feature type="compositionally biased region" description="Basic and acidic residues" evidence="1">
    <location>
        <begin position="581"/>
        <end position="598"/>
    </location>
</feature>
<feature type="compositionally biased region" description="Basic and acidic residues" evidence="1">
    <location>
        <begin position="509"/>
        <end position="533"/>
    </location>
</feature>
<feature type="compositionally biased region" description="Basic and acidic residues" evidence="1">
    <location>
        <begin position="800"/>
        <end position="811"/>
    </location>
</feature>
<accession>A0A9P6E9V9</accession>
<dbReference type="AlphaFoldDB" id="A0A9P6E9V9"/>
<dbReference type="OrthoDB" id="3158970at2759"/>
<evidence type="ECO:0000313" key="3">
    <source>
        <dbReference type="Proteomes" id="UP000807306"/>
    </source>
</evidence>